<evidence type="ECO:0000313" key="2">
    <source>
        <dbReference type="Proteomes" id="UP000191153"/>
    </source>
</evidence>
<protein>
    <submittedName>
        <fullName evidence="1">Uncharacterized protein</fullName>
    </submittedName>
</protein>
<dbReference type="AlphaFoldDB" id="A0A1T4QSD3"/>
<accession>A0A1T4QSD3</accession>
<name>A0A1T4QSD3_9FUSO</name>
<proteinExistence type="predicted"/>
<organism evidence="1 2">
    <name type="scientific">Cetobacterium ceti</name>
    <dbReference type="NCBI Taxonomy" id="180163"/>
    <lineage>
        <taxon>Bacteria</taxon>
        <taxon>Fusobacteriati</taxon>
        <taxon>Fusobacteriota</taxon>
        <taxon>Fusobacteriia</taxon>
        <taxon>Fusobacteriales</taxon>
        <taxon>Fusobacteriaceae</taxon>
        <taxon>Cetobacterium</taxon>
    </lineage>
</organism>
<gene>
    <name evidence="1" type="ORF">SAMN02745174_02431</name>
</gene>
<dbReference type="RefSeq" id="WP_078694855.1">
    <property type="nucleotide sequence ID" value="NZ_FUWX01000030.1"/>
</dbReference>
<reference evidence="1 2" key="1">
    <citation type="submission" date="2017-02" db="EMBL/GenBank/DDBJ databases">
        <authorList>
            <person name="Peterson S.W."/>
        </authorList>
    </citation>
    <scope>NUCLEOTIDE SEQUENCE [LARGE SCALE GENOMIC DNA]</scope>
    <source>
        <strain evidence="1 2">ATCC 700028</strain>
    </source>
</reference>
<dbReference type="STRING" id="180163.SAMN02745174_02431"/>
<sequence length="98" mass="11637">MILYSNYYVGSFVGSGRIKIFKFDNDCIKKINEFSAREDIAIRKIEYHKKLKIIIVEYKIYKDNRDLIIDRREECGIDVKKPSLFKAAMEKVKKLIVK</sequence>
<dbReference type="Proteomes" id="UP000191153">
    <property type="component" value="Unassembled WGS sequence"/>
</dbReference>
<dbReference type="EMBL" id="FUWX01000030">
    <property type="protein sequence ID" value="SKA06662.1"/>
    <property type="molecule type" value="Genomic_DNA"/>
</dbReference>
<keyword evidence="2" id="KW-1185">Reference proteome</keyword>
<evidence type="ECO:0000313" key="1">
    <source>
        <dbReference type="EMBL" id="SKA06662.1"/>
    </source>
</evidence>